<name>A0A452XS54_AEGTS</name>
<proteinExistence type="inferred from homology"/>
<organism evidence="6 7">
    <name type="scientific">Aegilops tauschii subsp. strangulata</name>
    <name type="common">Goatgrass</name>
    <dbReference type="NCBI Taxonomy" id="200361"/>
    <lineage>
        <taxon>Eukaryota</taxon>
        <taxon>Viridiplantae</taxon>
        <taxon>Streptophyta</taxon>
        <taxon>Embryophyta</taxon>
        <taxon>Tracheophyta</taxon>
        <taxon>Spermatophyta</taxon>
        <taxon>Magnoliopsida</taxon>
        <taxon>Liliopsida</taxon>
        <taxon>Poales</taxon>
        <taxon>Poaceae</taxon>
        <taxon>BOP clade</taxon>
        <taxon>Pooideae</taxon>
        <taxon>Triticodae</taxon>
        <taxon>Triticeae</taxon>
        <taxon>Triticinae</taxon>
        <taxon>Aegilops</taxon>
    </lineage>
</organism>
<keyword evidence="3" id="KW-0809">Transit peptide</keyword>
<reference evidence="7" key="2">
    <citation type="journal article" date="2017" name="Nat. Plants">
        <title>The Aegilops tauschii genome reveals multiple impacts of transposons.</title>
        <authorList>
            <person name="Zhao G."/>
            <person name="Zou C."/>
            <person name="Li K."/>
            <person name="Wang K."/>
            <person name="Li T."/>
            <person name="Gao L."/>
            <person name="Zhang X."/>
            <person name="Wang H."/>
            <person name="Yang Z."/>
            <person name="Liu X."/>
            <person name="Jiang W."/>
            <person name="Mao L."/>
            <person name="Kong X."/>
            <person name="Jiao Y."/>
            <person name="Jia J."/>
        </authorList>
    </citation>
    <scope>NUCLEOTIDE SEQUENCE [LARGE SCALE GENOMIC DNA]</scope>
    <source>
        <strain evidence="7">cv. AL8/78</strain>
    </source>
</reference>
<feature type="region of interest" description="Disordered" evidence="5">
    <location>
        <begin position="1"/>
        <end position="47"/>
    </location>
</feature>
<dbReference type="Gene3D" id="1.25.40.10">
    <property type="entry name" value="Tetratricopeptide repeat domain"/>
    <property type="match status" value="3"/>
</dbReference>
<keyword evidence="7" id="KW-1185">Reference proteome</keyword>
<keyword evidence="2" id="KW-0677">Repeat</keyword>
<feature type="repeat" description="PPR" evidence="4">
    <location>
        <begin position="303"/>
        <end position="337"/>
    </location>
</feature>
<dbReference type="EnsemblPlants" id="AET1Gv20141000.4">
    <property type="protein sequence ID" value="AET1Gv20141000.4"/>
    <property type="gene ID" value="AET1Gv20141000"/>
</dbReference>
<dbReference type="PROSITE" id="PS51375">
    <property type="entry name" value="PPR"/>
    <property type="match status" value="4"/>
</dbReference>
<dbReference type="GO" id="GO:0009507">
    <property type="term" value="C:chloroplast"/>
    <property type="evidence" value="ECO:0007669"/>
    <property type="project" value="TreeGrafter"/>
</dbReference>
<reference evidence="6" key="5">
    <citation type="journal article" date="2021" name="G3 (Bethesda)">
        <title>Aegilops tauschii genome assembly Aet v5.0 features greater sequence contiguity and improved annotation.</title>
        <authorList>
            <person name="Wang L."/>
            <person name="Zhu T."/>
            <person name="Rodriguez J.C."/>
            <person name="Deal K.R."/>
            <person name="Dubcovsky J."/>
            <person name="McGuire P.E."/>
            <person name="Lux T."/>
            <person name="Spannagl M."/>
            <person name="Mayer K.F.X."/>
            <person name="Baldrich P."/>
            <person name="Meyers B.C."/>
            <person name="Huo N."/>
            <person name="Gu Y.Q."/>
            <person name="Zhou H."/>
            <person name="Devos K.M."/>
            <person name="Bennetzen J.L."/>
            <person name="Unver T."/>
            <person name="Budak H."/>
            <person name="Gulick P.J."/>
            <person name="Galiba G."/>
            <person name="Kalapos B."/>
            <person name="Nelson D.R."/>
            <person name="Li P."/>
            <person name="You F.M."/>
            <person name="Luo M.C."/>
            <person name="Dvorak J."/>
        </authorList>
    </citation>
    <scope>NUCLEOTIDE SEQUENCE [LARGE SCALE GENOMIC DNA]</scope>
    <source>
        <strain evidence="6">cv. AL8/78</strain>
    </source>
</reference>
<evidence type="ECO:0000256" key="3">
    <source>
        <dbReference type="ARBA" id="ARBA00022946"/>
    </source>
</evidence>
<dbReference type="Pfam" id="PF13041">
    <property type="entry name" value="PPR_2"/>
    <property type="match status" value="2"/>
</dbReference>
<protein>
    <recommendedName>
        <fullName evidence="8">Pentacotripeptide-repeat region of PRORP domain-containing protein</fullName>
    </recommendedName>
</protein>
<feature type="region of interest" description="Disordered" evidence="5">
    <location>
        <begin position="60"/>
        <end position="110"/>
    </location>
</feature>
<reference evidence="6" key="3">
    <citation type="journal article" date="2017" name="Nature">
        <title>Genome sequence of the progenitor of the wheat D genome Aegilops tauschii.</title>
        <authorList>
            <person name="Luo M.C."/>
            <person name="Gu Y.Q."/>
            <person name="Puiu D."/>
            <person name="Wang H."/>
            <person name="Twardziok S.O."/>
            <person name="Deal K.R."/>
            <person name="Huo N."/>
            <person name="Zhu T."/>
            <person name="Wang L."/>
            <person name="Wang Y."/>
            <person name="McGuire P.E."/>
            <person name="Liu S."/>
            <person name="Long H."/>
            <person name="Ramasamy R.K."/>
            <person name="Rodriguez J.C."/>
            <person name="Van S.L."/>
            <person name="Yuan L."/>
            <person name="Wang Z."/>
            <person name="Xia Z."/>
            <person name="Xiao L."/>
            <person name="Anderson O.D."/>
            <person name="Ouyang S."/>
            <person name="Liang Y."/>
            <person name="Zimin A.V."/>
            <person name="Pertea G."/>
            <person name="Qi P."/>
            <person name="Bennetzen J.L."/>
            <person name="Dai X."/>
            <person name="Dawson M.W."/>
            <person name="Muller H.G."/>
            <person name="Kugler K."/>
            <person name="Rivarola-Duarte L."/>
            <person name="Spannagl M."/>
            <person name="Mayer K.F.X."/>
            <person name="Lu F.H."/>
            <person name="Bevan M.W."/>
            <person name="Leroy P."/>
            <person name="Li P."/>
            <person name="You F.M."/>
            <person name="Sun Q."/>
            <person name="Liu Z."/>
            <person name="Lyons E."/>
            <person name="Wicker T."/>
            <person name="Salzberg S.L."/>
            <person name="Devos K.M."/>
            <person name="Dvorak J."/>
        </authorList>
    </citation>
    <scope>NUCLEOTIDE SEQUENCE [LARGE SCALE GENOMIC DNA]</scope>
    <source>
        <strain evidence="6">cv. AL8/78</strain>
    </source>
</reference>
<dbReference type="AlphaFoldDB" id="A0A452XS54"/>
<sequence length="434" mass="47286">DHKGFSQYRAQRKEHCVSTQSPELADVASASAAAAPPPPRQSPASAAPPRRLLLQLANLRPLPPHYSSTSPMSRLRPRRSSTTPMFHLLRRSSSSTSTSTPTLRPSRSWSPHAAFAAATERVRAGTLSPEDAHHLFDELLRQATPVPSRSLDGFIAALARAPASAACIRDGPALALGLFNRVCRDEAGARVAPPTIFTYGILMNCCCCAHRPDLGLALFGRFLRTGMKANEIIATTFLKCLCSAKRTDEAVNLLLHRIPELGCVRNAFSYSIVLKSFCENSMSQRGLDLLQMMAKEGGACSPNVVAYSTVIHGFFKEGETGKACNLFHEMMQQGVVPTVATYNSIIDALCKARAMDKAEIVLRQMVDNGAQPDNWTYNCMIHGYSTSGQLREATKMLRKMTTRGLIPDIVTCSSLMASLCKHGRSKEASDFFVP</sequence>
<comment type="similarity">
    <text evidence="1">Belongs to the PPR family. P subfamily.</text>
</comment>
<dbReference type="Gramene" id="AET1Gv20141000.4">
    <property type="protein sequence ID" value="AET1Gv20141000.4"/>
    <property type="gene ID" value="AET1Gv20141000"/>
</dbReference>
<feature type="repeat" description="PPR" evidence="4">
    <location>
        <begin position="338"/>
        <end position="372"/>
    </location>
</feature>
<reference evidence="6" key="4">
    <citation type="submission" date="2019-03" db="UniProtKB">
        <authorList>
            <consortium name="EnsemblPlants"/>
        </authorList>
    </citation>
    <scope>IDENTIFICATION</scope>
</reference>
<dbReference type="InterPro" id="IPR002885">
    <property type="entry name" value="PPR_rpt"/>
</dbReference>
<dbReference type="GO" id="GO:0031930">
    <property type="term" value="P:mitochondria-nucleus signaling pathway"/>
    <property type="evidence" value="ECO:0007669"/>
    <property type="project" value="TreeGrafter"/>
</dbReference>
<dbReference type="NCBIfam" id="TIGR00756">
    <property type="entry name" value="PPR"/>
    <property type="match status" value="4"/>
</dbReference>
<feature type="repeat" description="PPR" evidence="4">
    <location>
        <begin position="373"/>
        <end position="407"/>
    </location>
</feature>
<evidence type="ECO:0000256" key="2">
    <source>
        <dbReference type="ARBA" id="ARBA00022737"/>
    </source>
</evidence>
<evidence type="ECO:0000313" key="6">
    <source>
        <dbReference type="EnsemblPlants" id="AET1Gv20141000.4"/>
    </source>
</evidence>
<evidence type="ECO:0008006" key="8">
    <source>
        <dbReference type="Google" id="ProtNLM"/>
    </source>
</evidence>
<dbReference type="InterPro" id="IPR011990">
    <property type="entry name" value="TPR-like_helical_dom_sf"/>
</dbReference>
<feature type="repeat" description="PPR" evidence="4">
    <location>
        <begin position="195"/>
        <end position="229"/>
    </location>
</feature>
<dbReference type="Pfam" id="PF01535">
    <property type="entry name" value="PPR"/>
    <property type="match status" value="2"/>
</dbReference>
<evidence type="ECO:0000256" key="1">
    <source>
        <dbReference type="ARBA" id="ARBA00007626"/>
    </source>
</evidence>
<reference evidence="7" key="1">
    <citation type="journal article" date="2014" name="Science">
        <title>Ancient hybridizations among the ancestral genomes of bread wheat.</title>
        <authorList>
            <consortium name="International Wheat Genome Sequencing Consortium,"/>
            <person name="Marcussen T."/>
            <person name="Sandve S.R."/>
            <person name="Heier L."/>
            <person name="Spannagl M."/>
            <person name="Pfeifer M."/>
            <person name="Jakobsen K.S."/>
            <person name="Wulff B.B."/>
            <person name="Steuernagel B."/>
            <person name="Mayer K.F."/>
            <person name="Olsen O.A."/>
        </authorList>
    </citation>
    <scope>NUCLEOTIDE SEQUENCE [LARGE SCALE GENOMIC DNA]</scope>
    <source>
        <strain evidence="7">cv. AL8/78</strain>
    </source>
</reference>
<dbReference type="GO" id="GO:0010019">
    <property type="term" value="P:chloroplast-nucleus signaling pathway"/>
    <property type="evidence" value="ECO:0007669"/>
    <property type="project" value="TreeGrafter"/>
</dbReference>
<evidence type="ECO:0000313" key="7">
    <source>
        <dbReference type="Proteomes" id="UP000015105"/>
    </source>
</evidence>
<accession>A0A452XS54</accession>
<dbReference type="Proteomes" id="UP000015105">
    <property type="component" value="Chromosome 1D"/>
</dbReference>
<dbReference type="PANTHER" id="PTHR47936:SF1">
    <property type="entry name" value="PENTATRICOPEPTIDE REPEAT-CONTAINING PROTEIN GUN1, CHLOROPLASTIC"/>
    <property type="match status" value="1"/>
</dbReference>
<evidence type="ECO:0000256" key="4">
    <source>
        <dbReference type="PROSITE-ProRule" id="PRU00708"/>
    </source>
</evidence>
<evidence type="ECO:0000256" key="5">
    <source>
        <dbReference type="SAM" id="MobiDB-lite"/>
    </source>
</evidence>
<feature type="compositionally biased region" description="Low complexity" evidence="5">
    <location>
        <begin position="67"/>
        <end position="110"/>
    </location>
</feature>
<dbReference type="PANTHER" id="PTHR47936">
    <property type="entry name" value="PPR_LONG DOMAIN-CONTAINING PROTEIN"/>
    <property type="match status" value="1"/>
</dbReference>